<dbReference type="Gene3D" id="3.40.50.880">
    <property type="match status" value="1"/>
</dbReference>
<evidence type="ECO:0000256" key="2">
    <source>
        <dbReference type="ARBA" id="ARBA00005940"/>
    </source>
</evidence>
<dbReference type="OrthoDB" id="9800974at2"/>
<dbReference type="AlphaFoldDB" id="A0A2N3YL84"/>
<evidence type="ECO:0000259" key="10">
    <source>
        <dbReference type="Pfam" id="PF02449"/>
    </source>
</evidence>
<dbReference type="InterPro" id="IPR013738">
    <property type="entry name" value="Beta_galactosidase_Trimer"/>
</dbReference>
<evidence type="ECO:0000313" key="13">
    <source>
        <dbReference type="EMBL" id="PKW27625.1"/>
    </source>
</evidence>
<dbReference type="Pfam" id="PF08533">
    <property type="entry name" value="Glyco_hydro_42C"/>
    <property type="match status" value="1"/>
</dbReference>
<dbReference type="InterPro" id="IPR013529">
    <property type="entry name" value="Glyco_hydro_42_N"/>
</dbReference>
<evidence type="ECO:0000259" key="12">
    <source>
        <dbReference type="Pfam" id="PF08533"/>
    </source>
</evidence>
<dbReference type="InterPro" id="IPR029062">
    <property type="entry name" value="Class_I_gatase-like"/>
</dbReference>
<dbReference type="SUPFAM" id="SSF51445">
    <property type="entry name" value="(Trans)glycosidases"/>
    <property type="match status" value="1"/>
</dbReference>
<feature type="domain" description="Beta-galactosidase C-terminal" evidence="12">
    <location>
        <begin position="613"/>
        <end position="668"/>
    </location>
</feature>
<feature type="binding site" evidence="9">
    <location>
        <position position="163"/>
    </location>
    <ligand>
        <name>Zn(2+)</name>
        <dbReference type="ChEBI" id="CHEBI:29105"/>
    </ligand>
</feature>
<accession>A0A2N3YL84</accession>
<evidence type="ECO:0000256" key="7">
    <source>
        <dbReference type="PIRSR" id="PIRSR001084-1"/>
    </source>
</evidence>
<keyword evidence="9" id="KW-0479">Metal-binding</keyword>
<feature type="domain" description="Glycoside hydrolase family 42 N-terminal" evidence="10">
    <location>
        <begin position="14"/>
        <end position="381"/>
    </location>
</feature>
<dbReference type="InterPro" id="IPR013739">
    <property type="entry name" value="Beta_galactosidase_C"/>
</dbReference>
<evidence type="ECO:0000313" key="14">
    <source>
        <dbReference type="Proteomes" id="UP000233781"/>
    </source>
</evidence>
<evidence type="ECO:0000256" key="6">
    <source>
        <dbReference type="PIRNR" id="PIRNR001084"/>
    </source>
</evidence>
<dbReference type="PANTHER" id="PTHR36447:SF1">
    <property type="entry name" value="BETA-GALACTOSIDASE GANA"/>
    <property type="match status" value="1"/>
</dbReference>
<evidence type="ECO:0000259" key="11">
    <source>
        <dbReference type="Pfam" id="PF08532"/>
    </source>
</evidence>
<evidence type="ECO:0000256" key="3">
    <source>
        <dbReference type="ARBA" id="ARBA00012756"/>
    </source>
</evidence>
<dbReference type="Gene3D" id="2.60.40.1180">
    <property type="entry name" value="Golgi alpha-mannosidase II"/>
    <property type="match status" value="1"/>
</dbReference>
<name>A0A2N3YL84_9MICO</name>
<dbReference type="GO" id="GO:0006012">
    <property type="term" value="P:galactose metabolic process"/>
    <property type="evidence" value="ECO:0007669"/>
    <property type="project" value="InterPro"/>
</dbReference>
<dbReference type="RefSeq" id="WP_101396023.1">
    <property type="nucleotide sequence ID" value="NZ_PJNE01000001.1"/>
</dbReference>
<dbReference type="SUPFAM" id="SSF52317">
    <property type="entry name" value="Class I glutamine amidotransferase-like"/>
    <property type="match status" value="1"/>
</dbReference>
<feature type="active site" description="Nucleophile" evidence="7">
    <location>
        <position position="308"/>
    </location>
</feature>
<dbReference type="PIRSF" id="PIRSF001084">
    <property type="entry name" value="B-galactosidase"/>
    <property type="match status" value="1"/>
</dbReference>
<keyword evidence="4 6" id="KW-0378">Hydrolase</keyword>
<feature type="binding site" evidence="8">
    <location>
        <position position="149"/>
    </location>
    <ligand>
        <name>substrate</name>
    </ligand>
</feature>
<protein>
    <recommendedName>
        <fullName evidence="3 6">Beta-galactosidase</fullName>
        <shortName evidence="6">Beta-gal</shortName>
        <ecNumber evidence="3 6">3.2.1.23</ecNumber>
    </recommendedName>
</protein>
<dbReference type="Proteomes" id="UP000233781">
    <property type="component" value="Unassembled WGS sequence"/>
</dbReference>
<evidence type="ECO:0000256" key="4">
    <source>
        <dbReference type="ARBA" id="ARBA00022801"/>
    </source>
</evidence>
<keyword evidence="5 6" id="KW-0326">Glycosidase</keyword>
<evidence type="ECO:0000256" key="8">
    <source>
        <dbReference type="PIRSR" id="PIRSR001084-2"/>
    </source>
</evidence>
<evidence type="ECO:0000256" key="5">
    <source>
        <dbReference type="ARBA" id="ARBA00023295"/>
    </source>
</evidence>
<feature type="binding site" evidence="9">
    <location>
        <position position="160"/>
    </location>
    <ligand>
        <name>Zn(2+)</name>
        <dbReference type="ChEBI" id="CHEBI:29105"/>
    </ligand>
</feature>
<comment type="catalytic activity">
    <reaction evidence="1 6">
        <text>Hydrolysis of terminal non-reducing beta-D-galactose residues in beta-D-galactosides.</text>
        <dbReference type="EC" id="3.2.1.23"/>
    </reaction>
</comment>
<dbReference type="Pfam" id="PF02449">
    <property type="entry name" value="Glyco_hydro_42"/>
    <property type="match status" value="1"/>
</dbReference>
<keyword evidence="14" id="KW-1185">Reference proteome</keyword>
<dbReference type="CDD" id="cd03143">
    <property type="entry name" value="A4_beta-galactosidase_middle_domain"/>
    <property type="match status" value="1"/>
</dbReference>
<dbReference type="Gene3D" id="3.20.20.80">
    <property type="entry name" value="Glycosidases"/>
    <property type="match status" value="1"/>
</dbReference>
<evidence type="ECO:0000256" key="1">
    <source>
        <dbReference type="ARBA" id="ARBA00001412"/>
    </source>
</evidence>
<comment type="caution">
    <text evidence="13">The sequence shown here is derived from an EMBL/GenBank/DDBJ whole genome shotgun (WGS) entry which is preliminary data.</text>
</comment>
<dbReference type="EMBL" id="PJNE01000001">
    <property type="protein sequence ID" value="PKW27625.1"/>
    <property type="molecule type" value="Genomic_DNA"/>
</dbReference>
<feature type="domain" description="Beta-galactosidase trimerisation" evidence="11">
    <location>
        <begin position="396"/>
        <end position="604"/>
    </location>
</feature>
<feature type="binding site" evidence="8">
    <location>
        <position position="111"/>
    </location>
    <ligand>
        <name>substrate</name>
    </ligand>
</feature>
<organism evidence="13 14">
    <name type="scientific">Phycicoccus duodecadis</name>
    <dbReference type="NCBI Taxonomy" id="173053"/>
    <lineage>
        <taxon>Bacteria</taxon>
        <taxon>Bacillati</taxon>
        <taxon>Actinomycetota</taxon>
        <taxon>Actinomycetes</taxon>
        <taxon>Micrococcales</taxon>
        <taxon>Intrasporangiaceae</taxon>
        <taxon>Phycicoccus</taxon>
    </lineage>
</organism>
<feature type="active site" description="Proton donor" evidence="7">
    <location>
        <position position="150"/>
    </location>
</feature>
<dbReference type="InterPro" id="IPR013780">
    <property type="entry name" value="Glyco_hydro_b"/>
</dbReference>
<feature type="binding site" evidence="9">
    <location>
        <position position="115"/>
    </location>
    <ligand>
        <name>Zn(2+)</name>
        <dbReference type="ChEBI" id="CHEBI:29105"/>
    </ligand>
</feature>
<reference evidence="13 14" key="1">
    <citation type="submission" date="2017-12" db="EMBL/GenBank/DDBJ databases">
        <title>Sequencing the genomes of 1000 Actinobacteria strains.</title>
        <authorList>
            <person name="Klenk H.-P."/>
        </authorList>
    </citation>
    <scope>NUCLEOTIDE SEQUENCE [LARGE SCALE GENOMIC DNA]</scope>
    <source>
        <strain evidence="13 14">DSM 12806</strain>
    </source>
</reference>
<proteinExistence type="inferred from homology"/>
<dbReference type="PANTHER" id="PTHR36447">
    <property type="entry name" value="BETA-GALACTOSIDASE GANA"/>
    <property type="match status" value="1"/>
</dbReference>
<dbReference type="InterPro" id="IPR017853">
    <property type="entry name" value="GH"/>
</dbReference>
<sequence length="669" mass="73691">MRPWPTDRVAFGGDYNPEQWPREVWDDDLRLMAEAGVSFVTLGVFSWSWLEPSKGEYDFDWLDEIMDELAAHGIAVDLATATATPPPWLTTAYPEILPVDREGHRLWPGSRQSWCPSSRLYRDLALTLTDRIAARYHDHPALAMWHVSNEYACHNLPCYCDTCAAEFRRWLERRYGDLGRLNAAWGTAFWSQRYSDWDEVLPPRLSTTFNNPTQVLDFARFGSDILLDFFRAEAEVIRRHSTGVPITTNFMTMSQFRMLDYRDWAPEQDVVSTDHYVVDALEHPRSEMSFHGDLTRGLAGGRPWMLMEHSTSAVNWQPVNPAKPPGGTLRDSLTHVARGADALGFFQWRQSRAGSEAFHSAMVPHAGPDSDRFREVCELGAVAARLGEVVGSTVEADVAVLWDYQALWALSGPCLPSARVDYPDVAHTVHRLLRDRGITCDVVHPGDDLTGYRVVVVPTLFLVSDEHAAAVEAVARSGAHIVVSYLSGIVTPDDHIRLGGYPGAFRDLLGVRVEELFPLPAGDRVDLHDASGATVGEGRVWSEDARATAPDCETVLSYGSGPLAGRVAATRRPVADGVAWYVGTLADDATLGRLLDRVVEEAGVRAVAEVPAGVEVVRRRAGDRSWLFVLNHTGEDCELPAGGHDLVADVAVGPVLRVAAGGAAVVREG</sequence>
<dbReference type="GO" id="GO:0009341">
    <property type="term" value="C:beta-galactosidase complex"/>
    <property type="evidence" value="ECO:0007669"/>
    <property type="project" value="InterPro"/>
</dbReference>
<dbReference type="GO" id="GO:0004565">
    <property type="term" value="F:beta-galactosidase activity"/>
    <property type="evidence" value="ECO:0007669"/>
    <property type="project" value="UniProtKB-EC"/>
</dbReference>
<keyword evidence="9" id="KW-0862">Zinc</keyword>
<feature type="binding site" evidence="8">
    <location>
        <position position="316"/>
    </location>
    <ligand>
        <name>substrate</name>
    </ligand>
</feature>
<dbReference type="EC" id="3.2.1.23" evidence="3 6"/>
<dbReference type="Pfam" id="PF08532">
    <property type="entry name" value="Glyco_hydro_42M"/>
    <property type="match status" value="1"/>
</dbReference>
<dbReference type="InterPro" id="IPR003476">
    <property type="entry name" value="Glyco_hydro_42"/>
</dbReference>
<feature type="binding site" evidence="9">
    <location>
        <position position="158"/>
    </location>
    <ligand>
        <name>Zn(2+)</name>
        <dbReference type="ChEBI" id="CHEBI:29105"/>
    </ligand>
</feature>
<evidence type="ECO:0000256" key="9">
    <source>
        <dbReference type="PIRSR" id="PIRSR001084-3"/>
    </source>
</evidence>
<dbReference type="GO" id="GO:0046872">
    <property type="term" value="F:metal ion binding"/>
    <property type="evidence" value="ECO:0007669"/>
    <property type="project" value="UniProtKB-KW"/>
</dbReference>
<gene>
    <name evidence="13" type="ORF">ATL31_2475</name>
</gene>
<comment type="similarity">
    <text evidence="2 6">Belongs to the glycosyl hydrolase 42 family.</text>
</comment>